<dbReference type="PANTHER" id="PTHR48010">
    <property type="entry name" value="OS05G0588300 PROTEIN"/>
    <property type="match status" value="1"/>
</dbReference>
<keyword evidence="2" id="KW-0677">Repeat</keyword>
<dbReference type="OrthoDB" id="2105857at2759"/>
<organism evidence="5 6">
    <name type="scientific">Elaeis guineensis var. tenera</name>
    <name type="common">Oil palm</name>
    <dbReference type="NCBI Taxonomy" id="51953"/>
    <lineage>
        <taxon>Eukaryota</taxon>
        <taxon>Viridiplantae</taxon>
        <taxon>Streptophyta</taxon>
        <taxon>Embryophyta</taxon>
        <taxon>Tracheophyta</taxon>
        <taxon>Spermatophyta</taxon>
        <taxon>Magnoliopsida</taxon>
        <taxon>Liliopsida</taxon>
        <taxon>Arecaceae</taxon>
        <taxon>Arecoideae</taxon>
        <taxon>Cocoseae</taxon>
        <taxon>Elaeidinae</taxon>
        <taxon>Elaeis</taxon>
    </lineage>
</organism>
<dbReference type="PANTHER" id="PTHR48010:SF58">
    <property type="entry name" value="RECEPTOR PROTEIN KINASE-LIKE PROTEIN ZAR1"/>
    <property type="match status" value="1"/>
</dbReference>
<dbReference type="Gene3D" id="3.80.10.10">
    <property type="entry name" value="Ribonuclease Inhibitor"/>
    <property type="match status" value="1"/>
</dbReference>
<keyword evidence="1" id="KW-0433">Leucine-rich repeat</keyword>
<feature type="domain" description="Leucine-rich repeat-containing N-terminal plant-type" evidence="4">
    <location>
        <begin position="62"/>
        <end position="101"/>
    </location>
</feature>
<protein>
    <submittedName>
        <fullName evidence="6">Proline-rich receptor-like protein kinase PERK2</fullName>
    </submittedName>
</protein>
<proteinExistence type="predicted"/>
<evidence type="ECO:0000256" key="2">
    <source>
        <dbReference type="ARBA" id="ARBA00022737"/>
    </source>
</evidence>
<sequence>MTPSAPSPDGTLPSPPPPALDTASSSPTPPAPLAPSSSASATPPPPPLQPVLSGNQTPKTQAEIDALTAFRLALHDPLSALARWDSSSSSTPCSWRGVLCSRSSCTPHIVELCLPASTFLVPSPTDLPFLQKLSLHQNSFSGPIPTALSPTPSLAAHPASPLGHALHATTLLPPLPVGNPPPHYTPNPLGSTASPLSRTLHLFLPTRHHGSSARPLNELSVVGIKEGDGDGVGVDLVGAGGNMRRKIEFSGNMEWTPVVLNDVDNTQSL</sequence>
<feature type="region of interest" description="Disordered" evidence="3">
    <location>
        <begin position="1"/>
        <end position="58"/>
    </location>
</feature>
<keyword evidence="5" id="KW-1185">Reference proteome</keyword>
<dbReference type="RefSeq" id="XP_010905512.1">
    <property type="nucleotide sequence ID" value="XM_010907210.1"/>
</dbReference>
<dbReference type="SUPFAM" id="SSF52058">
    <property type="entry name" value="L domain-like"/>
    <property type="match status" value="1"/>
</dbReference>
<evidence type="ECO:0000259" key="4">
    <source>
        <dbReference type="Pfam" id="PF08263"/>
    </source>
</evidence>
<dbReference type="InterPro" id="IPR050994">
    <property type="entry name" value="At_inactive_RLKs"/>
</dbReference>
<dbReference type="Proteomes" id="UP000504607">
    <property type="component" value="Unplaced"/>
</dbReference>
<dbReference type="InterPro" id="IPR032675">
    <property type="entry name" value="LRR_dom_sf"/>
</dbReference>
<gene>
    <name evidence="6" type="primary">LOC105032697</name>
</gene>
<dbReference type="InterPro" id="IPR013210">
    <property type="entry name" value="LRR_N_plant-typ"/>
</dbReference>
<accession>A0A6I9QA65</accession>
<dbReference type="AlphaFoldDB" id="A0A6I9QA65"/>
<evidence type="ECO:0000256" key="1">
    <source>
        <dbReference type="ARBA" id="ARBA00022614"/>
    </source>
</evidence>
<evidence type="ECO:0000256" key="3">
    <source>
        <dbReference type="SAM" id="MobiDB-lite"/>
    </source>
</evidence>
<name>A0A6I9QA65_ELAGV</name>
<dbReference type="InParanoid" id="A0A6I9QA65"/>
<reference evidence="6" key="1">
    <citation type="submission" date="2025-08" db="UniProtKB">
        <authorList>
            <consortium name="RefSeq"/>
        </authorList>
    </citation>
    <scope>IDENTIFICATION</scope>
</reference>
<evidence type="ECO:0000313" key="6">
    <source>
        <dbReference type="RefSeq" id="XP_010905512.1"/>
    </source>
</evidence>
<dbReference type="Pfam" id="PF08263">
    <property type="entry name" value="LRRNT_2"/>
    <property type="match status" value="1"/>
</dbReference>
<evidence type="ECO:0000313" key="5">
    <source>
        <dbReference type="Proteomes" id="UP000504607"/>
    </source>
</evidence>